<name>A0ABN7W6P6_GIGMA</name>
<feature type="region of interest" description="Disordered" evidence="1">
    <location>
        <begin position="334"/>
        <end position="397"/>
    </location>
</feature>
<evidence type="ECO:0000313" key="3">
    <source>
        <dbReference type="EMBL" id="CAG8818327.1"/>
    </source>
</evidence>
<keyword evidence="2" id="KW-0472">Membrane</keyword>
<feature type="transmembrane region" description="Helical" evidence="2">
    <location>
        <begin position="6"/>
        <end position="25"/>
    </location>
</feature>
<feature type="compositionally biased region" description="Basic and acidic residues" evidence="1">
    <location>
        <begin position="155"/>
        <end position="168"/>
    </location>
</feature>
<feature type="compositionally biased region" description="Low complexity" evidence="1">
    <location>
        <begin position="236"/>
        <end position="247"/>
    </location>
</feature>
<dbReference type="EMBL" id="CAJVQB010032443">
    <property type="protein sequence ID" value="CAG8818327.1"/>
    <property type="molecule type" value="Genomic_DNA"/>
</dbReference>
<feature type="compositionally biased region" description="Basic and acidic residues" evidence="1">
    <location>
        <begin position="248"/>
        <end position="270"/>
    </location>
</feature>
<evidence type="ECO:0000256" key="2">
    <source>
        <dbReference type="SAM" id="Phobius"/>
    </source>
</evidence>
<feature type="transmembrane region" description="Helical" evidence="2">
    <location>
        <begin position="46"/>
        <end position="65"/>
    </location>
</feature>
<feature type="compositionally biased region" description="Basic and acidic residues" evidence="1">
    <location>
        <begin position="180"/>
        <end position="231"/>
    </location>
</feature>
<dbReference type="Proteomes" id="UP000789901">
    <property type="component" value="Unassembled WGS sequence"/>
</dbReference>
<protein>
    <submittedName>
        <fullName evidence="3">26532_t:CDS:1</fullName>
    </submittedName>
</protein>
<gene>
    <name evidence="3" type="ORF">GMARGA_LOCUS27032</name>
</gene>
<proteinExistence type="predicted"/>
<keyword evidence="2" id="KW-1133">Transmembrane helix</keyword>
<feature type="region of interest" description="Disordered" evidence="1">
    <location>
        <begin position="152"/>
        <end position="270"/>
    </location>
</feature>
<reference evidence="3 4" key="1">
    <citation type="submission" date="2021-06" db="EMBL/GenBank/DDBJ databases">
        <authorList>
            <person name="Kallberg Y."/>
            <person name="Tangrot J."/>
            <person name="Rosling A."/>
        </authorList>
    </citation>
    <scope>NUCLEOTIDE SEQUENCE [LARGE SCALE GENOMIC DNA]</scope>
    <source>
        <strain evidence="3 4">120-4 pot B 10/14</strain>
    </source>
</reference>
<feature type="compositionally biased region" description="Low complexity" evidence="1">
    <location>
        <begin position="334"/>
        <end position="375"/>
    </location>
</feature>
<comment type="caution">
    <text evidence="3">The sequence shown here is derived from an EMBL/GenBank/DDBJ whole genome shotgun (WGS) entry which is preliminary data.</text>
</comment>
<evidence type="ECO:0000256" key="1">
    <source>
        <dbReference type="SAM" id="MobiDB-lite"/>
    </source>
</evidence>
<keyword evidence="4" id="KW-1185">Reference proteome</keyword>
<sequence length="397" mass="43305">MVYYVNKVLILMILFRIIGTVAIIYPNENSNDRVDIINLRKREYKTLITTYVTTIPYTTTIAYITCPPKDTCRCSFRDSCLDHYYNSQDQQFRKYCDCLLVDHMPQGQCAEKVELTLPTGITISTAEKTHAPTKITTSTAEKTHTPTEIMVSTAEKTHTPTEKTHPSAEKTYSSVKGKPSKADKSPSAEKTHSSAKENPAGKKPAEENPVGKKPANEKPDEKKPAKEESSSKHSKQGSSSSSSSGSSSKKDSSSKHGKRSKIEQRLLDKRQGTVFDSNSINSQCHVDHHSFITYTTITTSKTLVIWVAEPSLPMPAAITPPDLTTLPQITPDLSTSISPLPTSSIQLSSSSTSSLPTSSVPLSSSPTSSLQTSSLQMSNVRTSDLPTTPASLSSITR</sequence>
<organism evidence="3 4">
    <name type="scientific">Gigaspora margarita</name>
    <dbReference type="NCBI Taxonomy" id="4874"/>
    <lineage>
        <taxon>Eukaryota</taxon>
        <taxon>Fungi</taxon>
        <taxon>Fungi incertae sedis</taxon>
        <taxon>Mucoromycota</taxon>
        <taxon>Glomeromycotina</taxon>
        <taxon>Glomeromycetes</taxon>
        <taxon>Diversisporales</taxon>
        <taxon>Gigasporaceae</taxon>
        <taxon>Gigaspora</taxon>
    </lineage>
</organism>
<keyword evidence="2" id="KW-0812">Transmembrane</keyword>
<evidence type="ECO:0000313" key="4">
    <source>
        <dbReference type="Proteomes" id="UP000789901"/>
    </source>
</evidence>
<feature type="compositionally biased region" description="Polar residues" evidence="1">
    <location>
        <begin position="376"/>
        <end position="397"/>
    </location>
</feature>
<accession>A0ABN7W6P6</accession>